<evidence type="ECO:0000256" key="1">
    <source>
        <dbReference type="SAM" id="MobiDB-lite"/>
    </source>
</evidence>
<dbReference type="Pfam" id="PF07820">
    <property type="entry name" value="TraC"/>
    <property type="match status" value="1"/>
</dbReference>
<evidence type="ECO:0000313" key="6">
    <source>
        <dbReference type="Proteomes" id="UP000557344"/>
    </source>
</evidence>
<dbReference type="InterPro" id="IPR012930">
    <property type="entry name" value="TraC"/>
</dbReference>
<proteinExistence type="predicted"/>
<name>A0A7W6ZNG1_RHIET</name>
<comment type="caution">
    <text evidence="4">The sequence shown here is derived from an EMBL/GenBank/DDBJ whole genome shotgun (WGS) entry which is preliminary data.</text>
</comment>
<keyword evidence="2" id="KW-0472">Membrane</keyword>
<evidence type="ECO:0000256" key="2">
    <source>
        <dbReference type="SAM" id="Phobius"/>
    </source>
</evidence>
<dbReference type="EMBL" id="JACIHU010000016">
    <property type="protein sequence ID" value="MBB4483010.1"/>
    <property type="molecule type" value="Genomic_DNA"/>
</dbReference>
<protein>
    <submittedName>
        <fullName evidence="4">Glutamate/tyrosine decarboxylase-like PLP-dependent enzyme</fullName>
    </submittedName>
</protein>
<dbReference type="AlphaFoldDB" id="A0A7W6ZNG1"/>
<dbReference type="EMBL" id="JACIID010000016">
    <property type="protein sequence ID" value="MBB4538872.1"/>
    <property type="molecule type" value="Genomic_DNA"/>
</dbReference>
<evidence type="ECO:0000313" key="4">
    <source>
        <dbReference type="EMBL" id="MBB4538872.1"/>
    </source>
</evidence>
<accession>A0A7W6ZNG1</accession>
<keyword evidence="2" id="KW-0812">Transmembrane</keyword>
<sequence length="128" mass="14086">MPLFWLHGSAFYYFILVSIIASFRLPEPEKEPGMAAKSSISDLDAQIEKLRERKRLLIVKSAERFARAATRTGLAEMEIADEEVDRIIEEIAARFRKGERKIAAGPAPQARRSGDSGAGAQGQAPNDG</sequence>
<dbReference type="Proteomes" id="UP000557344">
    <property type="component" value="Unassembled WGS sequence"/>
</dbReference>
<organism evidence="4 5">
    <name type="scientific">Rhizobium etli</name>
    <dbReference type="NCBI Taxonomy" id="29449"/>
    <lineage>
        <taxon>Bacteria</taxon>
        <taxon>Pseudomonadati</taxon>
        <taxon>Pseudomonadota</taxon>
        <taxon>Alphaproteobacteria</taxon>
        <taxon>Hyphomicrobiales</taxon>
        <taxon>Rhizobiaceae</taxon>
        <taxon>Rhizobium/Agrobacterium group</taxon>
        <taxon>Rhizobium</taxon>
    </lineage>
</organism>
<evidence type="ECO:0000313" key="5">
    <source>
        <dbReference type="Proteomes" id="UP000523431"/>
    </source>
</evidence>
<dbReference type="Proteomes" id="UP000523431">
    <property type="component" value="Unassembled WGS sequence"/>
</dbReference>
<evidence type="ECO:0000313" key="3">
    <source>
        <dbReference type="EMBL" id="MBB4483010.1"/>
    </source>
</evidence>
<keyword evidence="2" id="KW-1133">Transmembrane helix</keyword>
<reference evidence="5 6" key="1">
    <citation type="submission" date="2020-08" db="EMBL/GenBank/DDBJ databases">
        <title>Genomic Encyclopedia of Type Strains, Phase IV (KMG-V): Genome sequencing to study the core and pangenomes of soil and plant-associated prokaryotes.</title>
        <authorList>
            <person name="Whitman W."/>
        </authorList>
    </citation>
    <scope>NUCLEOTIDE SEQUENCE [LARGE SCALE GENOMIC DNA]</scope>
    <source>
        <strain evidence="3 6">SEMIA 471</strain>
        <strain evidence="4 5">SEMIA 489</strain>
    </source>
</reference>
<feature type="region of interest" description="Disordered" evidence="1">
    <location>
        <begin position="99"/>
        <end position="128"/>
    </location>
</feature>
<gene>
    <name evidence="3" type="ORF">GGE46_005627</name>
    <name evidence="4" type="ORF">GGE57_005657</name>
</gene>
<feature type="transmembrane region" description="Helical" evidence="2">
    <location>
        <begin position="6"/>
        <end position="25"/>
    </location>
</feature>